<feature type="DNA-binding region" description="Homeobox" evidence="5">
    <location>
        <begin position="95"/>
        <end position="123"/>
    </location>
</feature>
<dbReference type="SMART" id="SM00389">
    <property type="entry name" value="HOX"/>
    <property type="match status" value="1"/>
</dbReference>
<evidence type="ECO:0000256" key="2">
    <source>
        <dbReference type="ARBA" id="ARBA00023015"/>
    </source>
</evidence>
<evidence type="ECO:0000256" key="7">
    <source>
        <dbReference type="RuleBase" id="RU369038"/>
    </source>
</evidence>
<accession>A0A835RV96</accession>
<dbReference type="CDD" id="cd00086">
    <property type="entry name" value="homeodomain"/>
    <property type="match status" value="1"/>
</dbReference>
<keyword evidence="3 7" id="KW-0804">Transcription</keyword>
<reference evidence="10 11" key="1">
    <citation type="journal article" date="2020" name="Nat. Food">
        <title>A phased Vanilla planifolia genome enables genetic improvement of flavour and production.</title>
        <authorList>
            <person name="Hasing T."/>
            <person name="Tang H."/>
            <person name="Brym M."/>
            <person name="Khazi F."/>
            <person name="Huang T."/>
            <person name="Chambers A.H."/>
        </authorList>
    </citation>
    <scope>NUCLEOTIDE SEQUENCE [LARGE SCALE GENOMIC DNA]</scope>
    <source>
        <tissue evidence="10">Leaf</tissue>
    </source>
</reference>
<evidence type="ECO:0000256" key="5">
    <source>
        <dbReference type="PROSITE-ProRule" id="PRU00108"/>
    </source>
</evidence>
<dbReference type="AlphaFoldDB" id="A0A835RV96"/>
<keyword evidence="5 6" id="KW-0238">DNA-binding</keyword>
<dbReference type="Gene3D" id="1.10.10.60">
    <property type="entry name" value="Homeodomain-like"/>
    <property type="match status" value="1"/>
</dbReference>
<protein>
    <recommendedName>
        <fullName evidence="7">Homeobox-leucine zipper protein</fullName>
    </recommendedName>
    <alternativeName>
        <fullName evidence="7">HD-ZIP protein</fullName>
    </alternativeName>
    <alternativeName>
        <fullName evidence="7">Homeodomain transcription factor</fullName>
    </alternativeName>
</protein>
<evidence type="ECO:0000256" key="3">
    <source>
        <dbReference type="ARBA" id="ARBA00023163"/>
    </source>
</evidence>
<evidence type="ECO:0000313" key="11">
    <source>
        <dbReference type="Proteomes" id="UP000636800"/>
    </source>
</evidence>
<organism evidence="10 11">
    <name type="scientific">Vanilla planifolia</name>
    <name type="common">Vanilla</name>
    <dbReference type="NCBI Taxonomy" id="51239"/>
    <lineage>
        <taxon>Eukaryota</taxon>
        <taxon>Viridiplantae</taxon>
        <taxon>Streptophyta</taxon>
        <taxon>Embryophyta</taxon>
        <taxon>Tracheophyta</taxon>
        <taxon>Spermatophyta</taxon>
        <taxon>Magnoliopsida</taxon>
        <taxon>Liliopsida</taxon>
        <taxon>Asparagales</taxon>
        <taxon>Orchidaceae</taxon>
        <taxon>Vanilloideae</taxon>
        <taxon>Vanilleae</taxon>
        <taxon>Vanilla</taxon>
    </lineage>
</organism>
<dbReference type="SUPFAM" id="SSF46689">
    <property type="entry name" value="Homeodomain-like"/>
    <property type="match status" value="1"/>
</dbReference>
<dbReference type="GO" id="GO:0043565">
    <property type="term" value="F:sequence-specific DNA binding"/>
    <property type="evidence" value="ECO:0007669"/>
    <property type="project" value="TreeGrafter"/>
</dbReference>
<dbReference type="GO" id="GO:0000981">
    <property type="term" value="F:DNA-binding transcription factor activity, RNA polymerase II-specific"/>
    <property type="evidence" value="ECO:0007669"/>
    <property type="project" value="UniProtKB-UniRule"/>
</dbReference>
<sequence>MAASMKKPIEEVEEISLFSPLVDTLMSHVVEIISGPASVSRSSSRSEGPTAEEEDEGNRGRRNGRRQEAAAQRRAGEVPGDELRKGAQAESCRKLHLATEIGLDPKQVAVWFQIRRARWKSKQLEDEYVRLRSSHDTALVEKCRLENEVLMLRDKLAKSEEEIKRLASFAEGCVGSVESAVVGSPSSSLTSATHLGEFGMEEADEIYATASYGDRYYYLMELGYLYGM</sequence>
<evidence type="ECO:0000256" key="8">
    <source>
        <dbReference type="SAM" id="MobiDB-lite"/>
    </source>
</evidence>
<dbReference type="GO" id="GO:0045893">
    <property type="term" value="P:positive regulation of DNA-templated transcription"/>
    <property type="evidence" value="ECO:0007669"/>
    <property type="project" value="TreeGrafter"/>
</dbReference>
<dbReference type="PANTHER" id="PTHR24326">
    <property type="entry name" value="HOMEOBOX-LEUCINE ZIPPER PROTEIN"/>
    <property type="match status" value="1"/>
</dbReference>
<comment type="caution">
    <text evidence="10">The sequence shown here is derived from an EMBL/GenBank/DDBJ whole genome shotgun (WGS) entry which is preliminary data.</text>
</comment>
<evidence type="ECO:0000256" key="6">
    <source>
        <dbReference type="RuleBase" id="RU000682"/>
    </source>
</evidence>
<keyword evidence="5 6" id="KW-0371">Homeobox</keyword>
<proteinExistence type="inferred from homology"/>
<comment type="similarity">
    <text evidence="4 7">Belongs to the HD-ZIP homeobox family. Class I subfamily.</text>
</comment>
<gene>
    <name evidence="10" type="ORF">HPP92_006085</name>
</gene>
<feature type="region of interest" description="Disordered" evidence="8">
    <location>
        <begin position="36"/>
        <end position="86"/>
    </location>
</feature>
<keyword evidence="5 6" id="KW-0539">Nucleus</keyword>
<dbReference type="EMBL" id="JADCNL010000002">
    <property type="protein sequence ID" value="KAG0492687.1"/>
    <property type="molecule type" value="Genomic_DNA"/>
</dbReference>
<evidence type="ECO:0000259" key="9">
    <source>
        <dbReference type="PROSITE" id="PS50071"/>
    </source>
</evidence>
<dbReference type="PANTHER" id="PTHR24326:SF527">
    <property type="entry name" value="HOMEOBOX-LEUCINE ZIPPER PROTEIN ATHB-40"/>
    <property type="match status" value="1"/>
</dbReference>
<name>A0A835RV96_VANPL</name>
<dbReference type="Pfam" id="PF00046">
    <property type="entry name" value="Homeodomain"/>
    <property type="match status" value="1"/>
</dbReference>
<keyword evidence="11" id="KW-1185">Reference proteome</keyword>
<dbReference type="PROSITE" id="PS50071">
    <property type="entry name" value="HOMEOBOX_2"/>
    <property type="match status" value="1"/>
</dbReference>
<dbReference type="InterPro" id="IPR009057">
    <property type="entry name" value="Homeodomain-like_sf"/>
</dbReference>
<feature type="domain" description="Homeobox" evidence="9">
    <location>
        <begin position="93"/>
        <end position="122"/>
    </location>
</feature>
<evidence type="ECO:0000313" key="10">
    <source>
        <dbReference type="EMBL" id="KAG0492687.1"/>
    </source>
</evidence>
<dbReference type="GO" id="GO:0005634">
    <property type="term" value="C:nucleus"/>
    <property type="evidence" value="ECO:0007669"/>
    <property type="project" value="UniProtKB-SubCell"/>
</dbReference>
<evidence type="ECO:0000256" key="4">
    <source>
        <dbReference type="ARBA" id="ARBA00025748"/>
    </source>
</evidence>
<comment type="subcellular location">
    <subcellularLocation>
        <location evidence="1 5 6">Nucleus</location>
    </subcellularLocation>
</comment>
<dbReference type="InterPro" id="IPR045224">
    <property type="entry name" value="HDZip_class_I_plant"/>
</dbReference>
<keyword evidence="2 7" id="KW-0805">Transcription regulation</keyword>
<evidence type="ECO:0000256" key="1">
    <source>
        <dbReference type="ARBA" id="ARBA00004123"/>
    </source>
</evidence>
<dbReference type="Proteomes" id="UP000636800">
    <property type="component" value="Chromosome 2"/>
</dbReference>
<dbReference type="InterPro" id="IPR001356">
    <property type="entry name" value="HD"/>
</dbReference>
<dbReference type="OrthoDB" id="757051at2759"/>
<comment type="function">
    <text evidence="7">Transcription factor.</text>
</comment>